<dbReference type="PANTHER" id="PTHR21366">
    <property type="entry name" value="GLYOXALASE FAMILY PROTEIN"/>
    <property type="match status" value="1"/>
</dbReference>
<dbReference type="EMBL" id="CP046052">
    <property type="protein sequence ID" value="QGM44548.1"/>
    <property type="molecule type" value="Genomic_DNA"/>
</dbReference>
<protein>
    <submittedName>
        <fullName evidence="2">Glyoxalase</fullName>
    </submittedName>
</protein>
<dbReference type="PROSITE" id="PS51819">
    <property type="entry name" value="VOC"/>
    <property type="match status" value="1"/>
</dbReference>
<evidence type="ECO:0000259" key="1">
    <source>
        <dbReference type="PROSITE" id="PS51819"/>
    </source>
</evidence>
<dbReference type="PANTHER" id="PTHR21366:SF22">
    <property type="entry name" value="VOC DOMAIN-CONTAINING PROTEIN"/>
    <property type="match status" value="1"/>
</dbReference>
<dbReference type="Gene3D" id="3.10.180.10">
    <property type="entry name" value="2,3-Dihydroxybiphenyl 1,2-Dioxygenase, domain 1"/>
    <property type="match status" value="1"/>
</dbReference>
<accession>A0A6B8KDB9</accession>
<feature type="domain" description="VOC" evidence="1">
    <location>
        <begin position="4"/>
        <end position="132"/>
    </location>
</feature>
<dbReference type="InterPro" id="IPR004360">
    <property type="entry name" value="Glyas_Fos-R_dOase_dom"/>
</dbReference>
<dbReference type="InterPro" id="IPR037523">
    <property type="entry name" value="VOC_core"/>
</dbReference>
<reference evidence="2 3" key="1">
    <citation type="submission" date="2019-11" db="EMBL/GenBank/DDBJ databases">
        <title>The genome sequence of Methylocystis heyeri.</title>
        <authorList>
            <person name="Oshkin I.Y."/>
            <person name="Miroshnikov K."/>
            <person name="Dedysh S.N."/>
        </authorList>
    </citation>
    <scope>NUCLEOTIDE SEQUENCE [LARGE SCALE GENOMIC DNA]</scope>
    <source>
        <strain evidence="2 3">H2</strain>
    </source>
</reference>
<sequence length="138" mass="15027">MAPRLGDVLETALYVEDLDRAEEFYARVMGLDALSRDARLCALDCGPGSVLLLFLRGATRETVHLAGGEIPPHGGNGDLHFAFKIARQDLGAWESHLAACGVSVEARMSWPRGGVSLYFRDPDNNLLELATPGLWANY</sequence>
<dbReference type="RefSeq" id="WP_136494847.1">
    <property type="nucleotide sequence ID" value="NZ_CP046052.1"/>
</dbReference>
<organism evidence="2 3">
    <name type="scientific">Methylocystis heyeri</name>
    <dbReference type="NCBI Taxonomy" id="391905"/>
    <lineage>
        <taxon>Bacteria</taxon>
        <taxon>Pseudomonadati</taxon>
        <taxon>Pseudomonadota</taxon>
        <taxon>Alphaproteobacteria</taxon>
        <taxon>Hyphomicrobiales</taxon>
        <taxon>Methylocystaceae</taxon>
        <taxon>Methylocystis</taxon>
    </lineage>
</organism>
<evidence type="ECO:0000313" key="3">
    <source>
        <dbReference type="Proteomes" id="UP000309061"/>
    </source>
</evidence>
<name>A0A6B8KDB9_9HYPH</name>
<dbReference type="AlphaFoldDB" id="A0A6B8KDB9"/>
<evidence type="ECO:0000313" key="2">
    <source>
        <dbReference type="EMBL" id="QGM44548.1"/>
    </source>
</evidence>
<dbReference type="Pfam" id="PF00903">
    <property type="entry name" value="Glyoxalase"/>
    <property type="match status" value="1"/>
</dbReference>
<dbReference type="InterPro" id="IPR050383">
    <property type="entry name" value="GlyoxalaseI/FosfomycinResist"/>
</dbReference>
<dbReference type="Proteomes" id="UP000309061">
    <property type="component" value="Chromosome"/>
</dbReference>
<dbReference type="InterPro" id="IPR029068">
    <property type="entry name" value="Glyas_Bleomycin-R_OHBP_Dase"/>
</dbReference>
<proteinExistence type="predicted"/>
<dbReference type="OrthoDB" id="9812656at2"/>
<keyword evidence="3" id="KW-1185">Reference proteome</keyword>
<dbReference type="SUPFAM" id="SSF54593">
    <property type="entry name" value="Glyoxalase/Bleomycin resistance protein/Dihydroxybiphenyl dioxygenase"/>
    <property type="match status" value="1"/>
</dbReference>
<gene>
    <name evidence="2" type="ORF">H2LOC_001915</name>
</gene>
<dbReference type="KEGG" id="mhey:H2LOC_001915"/>